<gene>
    <name evidence="1" type="ORF">CWD88_25200</name>
</gene>
<protein>
    <submittedName>
        <fullName evidence="1">Chemotaxis protein</fullName>
    </submittedName>
</protein>
<evidence type="ECO:0000313" key="1">
    <source>
        <dbReference type="EMBL" id="PJO63638.1"/>
    </source>
</evidence>
<reference evidence="1 2" key="1">
    <citation type="submission" date="2017-11" db="EMBL/GenBank/DDBJ databases">
        <title>Molecular characterization of Burkholderia pseudomallei and closely related isolates from Vietnam.</title>
        <authorList>
            <person name="Ustinov D.V."/>
            <person name="Antonov A.S."/>
            <person name="Avdusheva E.F."/>
            <person name="Shpak I.M."/>
            <person name="Zakharova I.B."/>
            <person name="Thi L.A."/>
            <person name="Teteryatnikova N."/>
            <person name="Lopasteyskaya Y.A."/>
            <person name="Kuzyutina J.A."/>
            <person name="Ngo T.N."/>
            <person name="Victorov D.V."/>
        </authorList>
    </citation>
    <scope>NUCLEOTIDE SEQUENCE [LARGE SCALE GENOMIC DNA]</scope>
    <source>
        <strain evidence="1 2">V1512</strain>
    </source>
</reference>
<proteinExistence type="predicted"/>
<comment type="caution">
    <text evidence="1">The sequence shown here is derived from an EMBL/GenBank/DDBJ whole genome shotgun (WGS) entry which is preliminary data.</text>
</comment>
<name>A0AAX0U547_BURPE</name>
<dbReference type="EMBL" id="PHRB01000030">
    <property type="protein sequence ID" value="PJO63638.1"/>
    <property type="molecule type" value="Genomic_DNA"/>
</dbReference>
<dbReference type="RefSeq" id="WP_004537163.1">
    <property type="nucleotide sequence ID" value="NZ_AP028080.1"/>
</dbReference>
<sequence length="45" mass="4864">MARVSNILITFSGFLPGKTLQGVRNNARGSMHSLMQNRCPSPSST</sequence>
<dbReference type="Proteomes" id="UP000231878">
    <property type="component" value="Unassembled WGS sequence"/>
</dbReference>
<evidence type="ECO:0000313" key="2">
    <source>
        <dbReference type="Proteomes" id="UP000231878"/>
    </source>
</evidence>
<accession>A0AAX0U547</accession>
<organism evidence="1 2">
    <name type="scientific">Burkholderia pseudomallei</name>
    <name type="common">Pseudomonas pseudomallei</name>
    <dbReference type="NCBI Taxonomy" id="28450"/>
    <lineage>
        <taxon>Bacteria</taxon>
        <taxon>Pseudomonadati</taxon>
        <taxon>Pseudomonadota</taxon>
        <taxon>Betaproteobacteria</taxon>
        <taxon>Burkholderiales</taxon>
        <taxon>Burkholderiaceae</taxon>
        <taxon>Burkholderia</taxon>
        <taxon>pseudomallei group</taxon>
    </lineage>
</organism>
<dbReference type="AlphaFoldDB" id="A0AAX0U547"/>